<dbReference type="Gene3D" id="3.20.20.80">
    <property type="entry name" value="Glycosidases"/>
    <property type="match status" value="1"/>
</dbReference>
<evidence type="ECO:0000313" key="2">
    <source>
        <dbReference type="EMBL" id="NLR91972.1"/>
    </source>
</evidence>
<reference evidence="2 3" key="1">
    <citation type="submission" date="2020-04" db="EMBL/GenBank/DDBJ databases">
        <title>Flammeovirga sp. SR4, a novel species isolated from seawater.</title>
        <authorList>
            <person name="Wang X."/>
        </authorList>
    </citation>
    <scope>NUCLEOTIDE SEQUENCE [LARGE SCALE GENOMIC DNA]</scope>
    <source>
        <strain evidence="2 3">SR4</strain>
    </source>
</reference>
<proteinExistence type="predicted"/>
<dbReference type="EMBL" id="JABAIL010000003">
    <property type="protein sequence ID" value="NLR91972.1"/>
    <property type="molecule type" value="Genomic_DNA"/>
</dbReference>
<dbReference type="AlphaFoldDB" id="A0A7X8SKU4"/>
<evidence type="ECO:0000313" key="3">
    <source>
        <dbReference type="Proteomes" id="UP000585050"/>
    </source>
</evidence>
<keyword evidence="1" id="KW-0732">Signal</keyword>
<dbReference type="SUPFAM" id="SSF51445">
    <property type="entry name" value="(Trans)glycosidases"/>
    <property type="match status" value="1"/>
</dbReference>
<evidence type="ECO:0000256" key="1">
    <source>
        <dbReference type="SAM" id="SignalP"/>
    </source>
</evidence>
<dbReference type="Proteomes" id="UP000585050">
    <property type="component" value="Unassembled WGS sequence"/>
</dbReference>
<evidence type="ECO:0008006" key="4">
    <source>
        <dbReference type="Google" id="ProtNLM"/>
    </source>
</evidence>
<feature type="signal peptide" evidence="1">
    <location>
        <begin position="1"/>
        <end position="21"/>
    </location>
</feature>
<gene>
    <name evidence="2" type="ORF">HGP29_12175</name>
</gene>
<dbReference type="InterPro" id="IPR017853">
    <property type="entry name" value="GH"/>
</dbReference>
<protein>
    <recommendedName>
        <fullName evidence="4">Beta-agarase</fullName>
    </recommendedName>
</protein>
<feature type="chain" id="PRO_5031330420" description="Beta-agarase" evidence="1">
    <location>
        <begin position="22"/>
        <end position="663"/>
    </location>
</feature>
<accession>A0A7X8SKU4</accession>
<dbReference type="RefSeq" id="WP_168882680.1">
    <property type="nucleotide sequence ID" value="NZ_JABAIL010000003.1"/>
</dbReference>
<comment type="caution">
    <text evidence="2">The sequence shown here is derived from an EMBL/GenBank/DDBJ whole genome shotgun (WGS) entry which is preliminary data.</text>
</comment>
<sequence>MMRLHTILTFCVLFIQLDVVAQQTIKTYTPKNLKQENWLEQTIKANTKSKIVFNYNSQPLDLSTYKNLGVTFDNKNKYPLDVTVFVRGKEKYKEQYCRYIIPAKDTLLTKVILPRPNLSKENDWKKTLGSTFVLPYDMHPKWSAFDLKNTLRVEVVINNKYDHPMKVRLKQPQGVGEFEFHQHPTFDLPIPTVDKMGQLKSENWEGKVQSISELKKQGNKDQKQYTQSEFSNIEYDQFGGWKNGPQLEATGQFYTKKYKGKWHLVDPLGHLFFSLGVTGVGQGSGTPTKNREQLFSLDHAIEDVYSDKKGFINYYDRNLVYKYGKEWKNIHHEVTVGRLQSWNLNTCGAWSNVIPKQKVPYTLIIHPKLTHFGKVDKVPDPFDPDFENGLRSRIQGVISRGHKGDAWNLGIFVNNEIHWGNDSYALALGVLNEKLEIPARKEMSKFLEGKYSTIKKLNQQWNSSFNDFDNIQVQKVNDLNEVFKEDMKAYTQHHAEVYYKLCAEVIHEMLPGHLYLGSRIHGKVMEKNEAIQLAAAKYCDVVSFNIYRYDVSDFKPLYLVDKPIIIGEFHFGFSSHGVWGDGLKYATSEKHQADLYKAYMKGVIEHPNLVGAHWFQWSDQPVLGRKDGENYRIGLVDVTDQEFTHLTDAIKEVSSWIYENQFE</sequence>
<keyword evidence="3" id="KW-1185">Reference proteome</keyword>
<organism evidence="2 3">
    <name type="scientific">Flammeovirga agarivorans</name>
    <dbReference type="NCBI Taxonomy" id="2726742"/>
    <lineage>
        <taxon>Bacteria</taxon>
        <taxon>Pseudomonadati</taxon>
        <taxon>Bacteroidota</taxon>
        <taxon>Cytophagia</taxon>
        <taxon>Cytophagales</taxon>
        <taxon>Flammeovirgaceae</taxon>
        <taxon>Flammeovirga</taxon>
    </lineage>
</organism>
<name>A0A7X8SKU4_9BACT</name>